<evidence type="ECO:0000256" key="4">
    <source>
        <dbReference type="ARBA" id="ARBA00022737"/>
    </source>
</evidence>
<reference evidence="9 10" key="1">
    <citation type="submission" date="2024-08" db="EMBL/GenBank/DDBJ databases">
        <authorList>
            <person name="Cucini C."/>
            <person name="Frati F."/>
        </authorList>
    </citation>
    <scope>NUCLEOTIDE SEQUENCE [LARGE SCALE GENOMIC DNA]</scope>
</reference>
<evidence type="ECO:0000256" key="7">
    <source>
        <dbReference type="ARBA" id="ARBA00023273"/>
    </source>
</evidence>
<evidence type="ECO:0000256" key="1">
    <source>
        <dbReference type="ARBA" id="ARBA00004138"/>
    </source>
</evidence>
<comment type="subcellular location">
    <subcellularLocation>
        <location evidence="1">Cell projection</location>
        <location evidence="1">Cilium</location>
    </subcellularLocation>
    <subcellularLocation>
        <location evidence="2">Cytoplasm</location>
        <location evidence="2">Cytoskeleton</location>
    </subcellularLocation>
</comment>
<feature type="compositionally biased region" description="Low complexity" evidence="8">
    <location>
        <begin position="287"/>
        <end position="300"/>
    </location>
</feature>
<proteinExistence type="predicted"/>
<protein>
    <recommendedName>
        <fullName evidence="11">Tetratricopeptide repeat protein 25</fullName>
    </recommendedName>
</protein>
<keyword evidence="5" id="KW-0802">TPR repeat</keyword>
<feature type="region of interest" description="Disordered" evidence="8">
    <location>
        <begin position="178"/>
        <end position="336"/>
    </location>
</feature>
<comment type="caution">
    <text evidence="9">The sequence shown here is derived from an EMBL/GenBank/DDBJ whole genome shotgun (WGS) entry which is preliminary data.</text>
</comment>
<feature type="compositionally biased region" description="Basic residues" evidence="8">
    <location>
        <begin position="371"/>
        <end position="383"/>
    </location>
</feature>
<keyword evidence="7" id="KW-0966">Cell projection</keyword>
<feature type="region of interest" description="Disordered" evidence="8">
    <location>
        <begin position="357"/>
        <end position="413"/>
    </location>
</feature>
<dbReference type="Pfam" id="PF12895">
    <property type="entry name" value="ANAPC3"/>
    <property type="match status" value="1"/>
</dbReference>
<gene>
    <name evidence="9" type="ORF">ODALV1_LOCUS17308</name>
</gene>
<dbReference type="InterPro" id="IPR011990">
    <property type="entry name" value="TPR-like_helical_dom_sf"/>
</dbReference>
<feature type="compositionally biased region" description="Basic and acidic residues" evidence="8">
    <location>
        <begin position="737"/>
        <end position="747"/>
    </location>
</feature>
<dbReference type="PANTHER" id="PTHR23040">
    <property type="match status" value="1"/>
</dbReference>
<dbReference type="EMBL" id="CAXLJM020000053">
    <property type="protein sequence ID" value="CAL8116499.1"/>
    <property type="molecule type" value="Genomic_DNA"/>
</dbReference>
<keyword evidence="10" id="KW-1185">Reference proteome</keyword>
<name>A0ABP1R069_9HEXA</name>
<dbReference type="Proteomes" id="UP001642540">
    <property type="component" value="Unassembled WGS sequence"/>
</dbReference>
<evidence type="ECO:0000313" key="10">
    <source>
        <dbReference type="Proteomes" id="UP001642540"/>
    </source>
</evidence>
<feature type="compositionally biased region" description="Polar residues" evidence="8">
    <location>
        <begin position="178"/>
        <end position="200"/>
    </location>
</feature>
<evidence type="ECO:0008006" key="11">
    <source>
        <dbReference type="Google" id="ProtNLM"/>
    </source>
</evidence>
<evidence type="ECO:0000256" key="3">
    <source>
        <dbReference type="ARBA" id="ARBA00022490"/>
    </source>
</evidence>
<feature type="compositionally biased region" description="Polar residues" evidence="8">
    <location>
        <begin position="223"/>
        <end position="250"/>
    </location>
</feature>
<feature type="compositionally biased region" description="Low complexity" evidence="8">
    <location>
        <begin position="317"/>
        <end position="329"/>
    </location>
</feature>
<feature type="compositionally biased region" description="Basic and acidic residues" evidence="8">
    <location>
        <begin position="302"/>
        <end position="316"/>
    </location>
</feature>
<feature type="region of interest" description="Disordered" evidence="8">
    <location>
        <begin position="1"/>
        <end position="32"/>
    </location>
</feature>
<evidence type="ECO:0000256" key="5">
    <source>
        <dbReference type="ARBA" id="ARBA00022803"/>
    </source>
</evidence>
<dbReference type="InterPro" id="IPR040111">
    <property type="entry name" value="ODAD4"/>
</dbReference>
<feature type="compositionally biased region" description="Basic and acidic residues" evidence="8">
    <location>
        <begin position="384"/>
        <end position="395"/>
    </location>
</feature>
<dbReference type="SUPFAM" id="SSF48452">
    <property type="entry name" value="TPR-like"/>
    <property type="match status" value="1"/>
</dbReference>
<evidence type="ECO:0000256" key="2">
    <source>
        <dbReference type="ARBA" id="ARBA00004245"/>
    </source>
</evidence>
<keyword evidence="4" id="KW-0677">Repeat</keyword>
<dbReference type="PANTHER" id="PTHR23040:SF1">
    <property type="entry name" value="OUTER DYNEIN ARM-DOCKING COMPLEX SUBUNIT 4"/>
    <property type="match status" value="1"/>
</dbReference>
<evidence type="ECO:0000313" key="9">
    <source>
        <dbReference type="EMBL" id="CAL8116499.1"/>
    </source>
</evidence>
<evidence type="ECO:0000256" key="6">
    <source>
        <dbReference type="ARBA" id="ARBA00023212"/>
    </source>
</evidence>
<keyword evidence="6" id="KW-0206">Cytoskeleton</keyword>
<feature type="region of interest" description="Disordered" evidence="8">
    <location>
        <begin position="717"/>
        <end position="796"/>
    </location>
</feature>
<sequence>MGTLLFTKSSNLSPPPSGGGGGGGPMLLTTTGTTTTNLSQVCLKGKLDLSMWRGVGDDDDDEDYDNMESTTDARLVAPSSSPQPPLSPLLVSLLATKTPSSDGDGSPYNESYNATTSKRTFSPSSSSMLPPMVIVSEAGEREHVDVDRHANNLYHDDDSDDGKKVEVAARIVASSSNNNKLLGTSQGYGLSTQRESQQSGFGLRQRPSVGKGVRPQHYREEQQPQIASFVSSGLDDSSQLLKSGSQSPSGRQRVKSATRKVEFTGDVGLSGGTMEGEKDKNGSQIQAKTAAASSSVEASSGGEKKRGESAKDDPATRSRSSSAARRPSSNKTKTADILQEIRKMSLASQDALEEKKKAAAEAASSSTVKGGGKKFGRKSRQKRRKEEEYTDKDRAAAVTGGSKDIKQSLKAKKKRDRKMRLSISFMSGEDYVISALLGEATYQMKVKKQPEAALLTLNKALEIQPKHKAALVARSQCYLKLGDAESALKDAEMAWDPNERETYIQGLYQYAEALFQLGEFEKALIAFHRGHRIRKDMDGFRIGIQKSQEAIRRAIGDKSATAIPNLDTVLPLIQEFESAKARLGDECREEVVLKNIAKYRLGDKQLTDGKVKSKLITRELMGQLYLDKSYLTKFVKRPEEVINQQGLAKGLREEACEALKYLESREKFWRQQNPLYSRKNFTTMLKAHAHDVAVRKESVSTEPSVAKFLQRRSSVLTAASGGGSPPPLDRQNSSQKINDHNLEEGKARLRRRSSGSEPQLHSQESIDKRYADILDKKRNGKIKPNLVKASSRENLK</sequence>
<dbReference type="Gene3D" id="1.25.40.10">
    <property type="entry name" value="Tetratricopeptide repeat domain"/>
    <property type="match status" value="1"/>
</dbReference>
<accession>A0ABP1R069</accession>
<keyword evidence="3" id="KW-0963">Cytoplasm</keyword>
<feature type="compositionally biased region" description="Polar residues" evidence="8">
    <location>
        <begin position="96"/>
        <end position="114"/>
    </location>
</feature>
<feature type="region of interest" description="Disordered" evidence="8">
    <location>
        <begin position="96"/>
        <end position="129"/>
    </location>
</feature>
<feature type="compositionally biased region" description="Basic and acidic residues" evidence="8">
    <location>
        <begin position="764"/>
        <end position="777"/>
    </location>
</feature>
<evidence type="ECO:0000256" key="8">
    <source>
        <dbReference type="SAM" id="MobiDB-lite"/>
    </source>
</evidence>
<feature type="compositionally biased region" description="Low complexity" evidence="8">
    <location>
        <begin position="115"/>
        <end position="129"/>
    </location>
</feature>
<organism evidence="9 10">
    <name type="scientific">Orchesella dallaii</name>
    <dbReference type="NCBI Taxonomy" id="48710"/>
    <lineage>
        <taxon>Eukaryota</taxon>
        <taxon>Metazoa</taxon>
        <taxon>Ecdysozoa</taxon>
        <taxon>Arthropoda</taxon>
        <taxon>Hexapoda</taxon>
        <taxon>Collembola</taxon>
        <taxon>Entomobryomorpha</taxon>
        <taxon>Entomobryoidea</taxon>
        <taxon>Orchesellidae</taxon>
        <taxon>Orchesellinae</taxon>
        <taxon>Orchesella</taxon>
    </lineage>
</organism>